<dbReference type="PANTHER" id="PTHR12338:SF8">
    <property type="entry name" value="HEME_HEMOPEXIN-BINDING PROTEIN"/>
    <property type="match status" value="1"/>
</dbReference>
<name>A0A1W6SMV2_9PROT</name>
<feature type="chain" id="PRO_5010882149" description="Filamentous haemagglutinin FhaB/tRNA nuclease CdiA-like TPS domain-containing protein" evidence="4">
    <location>
        <begin position="25"/>
        <end position="3456"/>
    </location>
</feature>
<dbReference type="Proteomes" id="UP000012179">
    <property type="component" value="Chromosome"/>
</dbReference>
<dbReference type="Gene3D" id="2.160.20.10">
    <property type="entry name" value="Single-stranded right-handed beta-helix, Pectin lyase-like"/>
    <property type="match status" value="1"/>
</dbReference>
<dbReference type="SUPFAM" id="SSF51126">
    <property type="entry name" value="Pectin lyase-like"/>
    <property type="match status" value="1"/>
</dbReference>
<evidence type="ECO:0000313" key="7">
    <source>
        <dbReference type="Proteomes" id="UP000012179"/>
    </source>
</evidence>
<reference evidence="6 7" key="1">
    <citation type="journal article" date="2015" name="Int. J. Syst. Evol. Microbiol.">
        <title>Nitrosospira lacus sp. nov., a psychrotolerant, ammonia-oxidizing bacterium from sandy lake sediment.</title>
        <authorList>
            <person name="Urakawa H."/>
            <person name="Garcia J.C."/>
            <person name="Nielsen J.L."/>
            <person name="Le V.Q."/>
            <person name="Kozlowski J.A."/>
            <person name="Stein L.Y."/>
            <person name="Lim C.K."/>
            <person name="Pommerening-Roser A."/>
            <person name="Martens-Habbena W."/>
            <person name="Stahl D.A."/>
            <person name="Klotz M.G."/>
        </authorList>
    </citation>
    <scope>NUCLEOTIDE SEQUENCE [LARGE SCALE GENOMIC DNA]</scope>
    <source>
        <strain evidence="6 7">APG3</strain>
    </source>
</reference>
<dbReference type="NCBIfam" id="TIGR01901">
    <property type="entry name" value="adhes_NPXG"/>
    <property type="match status" value="1"/>
</dbReference>
<evidence type="ECO:0000256" key="4">
    <source>
        <dbReference type="SAM" id="SignalP"/>
    </source>
</evidence>
<dbReference type="SMART" id="SM00912">
    <property type="entry name" value="Haemagg_act"/>
    <property type="match status" value="1"/>
</dbReference>
<dbReference type="OrthoDB" id="218680at2"/>
<keyword evidence="3 4" id="KW-0732">Signal</keyword>
<keyword evidence="2" id="KW-0964">Secreted</keyword>
<dbReference type="RefSeq" id="WP_004175034.1">
    <property type="nucleotide sequence ID" value="NZ_CP021106.3"/>
</dbReference>
<dbReference type="EMBL" id="CP021106">
    <property type="protein sequence ID" value="ARO87127.1"/>
    <property type="molecule type" value="Genomic_DNA"/>
</dbReference>
<dbReference type="GO" id="GO:0005576">
    <property type="term" value="C:extracellular region"/>
    <property type="evidence" value="ECO:0007669"/>
    <property type="project" value="UniProtKB-SubCell"/>
</dbReference>
<dbReference type="Pfam" id="PF05860">
    <property type="entry name" value="TPS"/>
    <property type="match status" value="1"/>
</dbReference>
<evidence type="ECO:0000313" key="6">
    <source>
        <dbReference type="EMBL" id="ARO87127.1"/>
    </source>
</evidence>
<evidence type="ECO:0000256" key="2">
    <source>
        <dbReference type="ARBA" id="ARBA00022525"/>
    </source>
</evidence>
<dbReference type="InterPro" id="IPR012334">
    <property type="entry name" value="Pectin_lyas_fold"/>
</dbReference>
<evidence type="ECO:0000259" key="5">
    <source>
        <dbReference type="SMART" id="SM00912"/>
    </source>
</evidence>
<comment type="subcellular location">
    <subcellularLocation>
        <location evidence="1">Secreted</location>
    </subcellularLocation>
</comment>
<dbReference type="InterPro" id="IPR011050">
    <property type="entry name" value="Pectin_lyase_fold/virulence"/>
</dbReference>
<dbReference type="InterPro" id="IPR021026">
    <property type="entry name" value="Filamn_hemagglutn_DUF3739"/>
</dbReference>
<accession>A0A1W6SMV2</accession>
<dbReference type="PANTHER" id="PTHR12338">
    <property type="entry name" value="AUTOTRANSPORTER"/>
    <property type="match status" value="1"/>
</dbReference>
<organism evidence="6 7">
    <name type="scientific">Nitrosospira lacus</name>
    <dbReference type="NCBI Taxonomy" id="1288494"/>
    <lineage>
        <taxon>Bacteria</taxon>
        <taxon>Pseudomonadati</taxon>
        <taxon>Pseudomonadota</taxon>
        <taxon>Betaproteobacteria</taxon>
        <taxon>Nitrosomonadales</taxon>
        <taxon>Nitrosomonadaceae</taxon>
        <taxon>Nitrosospira</taxon>
    </lineage>
</organism>
<evidence type="ECO:0000256" key="1">
    <source>
        <dbReference type="ARBA" id="ARBA00004613"/>
    </source>
</evidence>
<protein>
    <recommendedName>
        <fullName evidence="5">Filamentous haemagglutinin FhaB/tRNA nuclease CdiA-like TPS domain-containing protein</fullName>
    </recommendedName>
</protein>
<dbReference type="InterPro" id="IPR008638">
    <property type="entry name" value="FhaB/CdiA-like_TPS"/>
</dbReference>
<dbReference type="eggNOG" id="COG3210">
    <property type="taxonomic scope" value="Bacteria"/>
</dbReference>
<proteinExistence type="predicted"/>
<sequence length="3456" mass="350835">MNNSFKLLWAASAVMQAWSNVAYAIDPASLPTPCAGGACGGGEPPFIGAGQIGHGGMPVINGDTMTVHQLSEQAILNWKDFNIGADKAVVFDQPGVTASTLNRVWGPDASTIAGQLRANGQVYLINQNGVLFADGAQVNVGGLVASTLNIKDSIYLGGLLTGNAGLLDNVNFLPAVFESGAGPTGNVEIKPGAVLATGNGGRIILLAPTVTNQGKITTPDGQIILGAGKTVYLAASSDPALRGLLIEVDAGGLTNSTASNQGMITAERGNITLAGLLVNQSGRLTATTSVNANGSIHLSAGDVSRRAVDDNSNVVPAGFFISNENGSNRLLPNHGGGLTLSNGSVTQVTADTTDTKIITDTQVFLSSAVSLVGKKIDLQGNAAVIAPDGDVSVLAADNPYNRISERNIAKLIPVEPDGSRIYLDSASRIDASGLQGVQLSAERNLIQVELRSNELQDAPLQRDGFLKGKTVTVDLRKGTPLADITPFRNNLGRGISEKLTQAGSISLDSGGDVITQGGSILDVSGGTIQYQQGLDRTTTLLGSDGRIYNIADAPVDINYIGFADGYTEISGKWGTTNIVATSRPVLQAYTEGQSAGTIYVSTPWAALQGALRAHATTGLLQRMEADLPKGGTLVIGEASQEINGGETPDFRARNIVLSQSVPSLLPGFNSSSAVPAESRQSLLLSAALIKQGGFSSLHLFSNDTITLPAATDLRLSASGTFSALATSAINVAGSINILSGEVGLKSRESSVQLAPGTQIDVRGGWINNSPLIFATADNAPLLLDGGKVTLTAFNNVAVGANSQINVSGGGWVDSNNKLTAGKGGSIQLNSAGVDNAGNILGTVEMQGRLLGYGLFDGGTFAVTAPTVRIGGAPSGNTGEFWVDPAAFRQGGFASYSLTGINDVEIVAGTQIRPQMQNWIPDTSYLIRPTGSDISAFSRIGVLDELFRSPVSLALASTSALSRLDLGNLTMGAGASIVTDPGASVSLSARENLKVLGTIDAPAGHISLRVAPGVVVGADDIEEGFVSNQHLLVGSSARLQAGSFAQIRRDSADGLRKGRMLDAGSVVLSANKGNLILESGSLIDVSGTGAEIDQFTTSGVQTIAIAGAGGEISLHAREGITIKGNLLGKAASIPGAAGGNLSIGLDLYDRSQNPNVSISGGAIFFPTQDRILTLTSDPVTSLPTTPANGTARISAQQLQASGFDQIELKSTDVIAIDGSVDLGAKRSLVLDAPVLKGNPGASANLHSAYVALGNVNGKNQPGAGDTLPVRDPEIGDAALTVSARLVDIRGNSTLDGFSTARYHSDGDIRFSYSVIDSTTNFTGSLKTAGNLIFQAAQLYPVTRANFTLNPGGTYVPGTVTFLSNGGSLADTPLSAGSKLSVNATTISQAGVVRAPLGQIAFNATSGVDLQDGSVTSVSGDGKLIPFGNVQNGKSWIYQISDVDSSLISAPVAKQLSLNAPAISIASGARADLSGGGDLYAYEFVAGPGGSQDVLDTRYAAAILPAFSSVTSPSAFAPLDHEYQIGSGVGIGDSVYLSGVPGLAAGYYVLLPARYALLPGAYAISAVKGIQDMPLPALTAALGYQNLPLGTVFAQTDGSSIVAGRTAVAGTDIADSLTSLFHVTPGSIVRTQSQYNDSFSNQFFSETAVSGGMAIPKLAADAGQLQLAATDALLLNGTIGFNTATFVVGKDAKGNAILRDGRGGEVSVEAPSISLVDSLGADDGTLQLQTSGLNSLGAQSLLIGGRRTTSSSGDRLTVGAERVELRNSAAATLLAPEIILAAKQQVIVKSGSSIKSQGTLDNSAGTLQVNGDGALLRVAETPQPNFNRVIEDPSATLLGTLTVEDQARITSTGSVILDAAADSRIASSANIDAHAVALSSSRVSIGDLPTGTSAAGLNLTSTLLSNLSGLTNLAVRSYSTIDLYGSLVLGSIDLDGKPHLDSLHLDGWGLVGHGAGNKLVRAATVNLTNLNQAACTTACAGDSTGSLTIRALDDSGAASGRVFMGEGEKHIAGFSAANIQAAKDIAATGNGTLDLANAGDLQLQAARLGTSTGADQGIANADGKVNIDPAAEAGAALAEAGIGGKLVISGTQISHGGLISVRAGELTLNATGSQSQDDVTLKAGSRIDASGVDKKLGGVSTYAPAGRVNLQSANGNVDIKTAFGLQSPATIDLSGARDAANGDDGGNGSDAGTLSIRAEHGFLALGGNLQASAADGKHQGAFELDVGSLGSYSGLHQSLAAGGFTQSVDARIRTGNVLIAASDTVHAHQYKLSVDQGAITIAGTIDAGGATGGRIEFHANNDVTLTHGAILRADATATGEQGGKVVLGTTAGALDLQTGSQIDVGAGAGGAGGEVLLRVPRIGSGAGDGVVVNGVNSAIQGASATVLEAVQIYRNVDTLTAGSANGATLGFGQIDADIAGFMDHKGAILSALGKTGDGAFHLRPGVEVQSPGNLTIDSDWNLYSASRSGDEPGVLTLRAGGDLIVKGSISDGFATPVPRAALGTGPSWSYRLTAGADISGADPLSVAVSPDGHFILAPGKLIRTGTGDIDVAAAGDVRIGYDNVTDSFTQPNASASVIYTAGEAGPAIDPDLFKIPATRIGTNPANYSIHGGDISIRAGRDITSVPSRQLITDWLWRRGKVNADGTIAANQNTTWWVNFANFQQGVGALSGGDIAIKADNNINNLSAVIPTNGRLAGVAGSVPDPANLVIQGGGDLTVLAGGDINSGVFQVDRGHALINAGGSLGSARAIKDTAAGASLDPSPIYTLLVLGDGEIDVRARKDAVLEGALNAAALPVSKINTSRNLGALSAFGDNSNIDATFFYTYSAASKLNLASIAGDLTLNNSSNSIKSSLPAGAGALSLNAAIFPDLNFLIYPASLDAIALSGNVQVNETRLFPSAAGSLNLLADGNIDLGGIVQIYESDPARVANPFQPVALLKAAGKSPIPGGSAEIHLDTAARPLIPLHKNDHEPIRVVAETGSIFGNSQPIFLPKQAQFIAGKDISNLNLDGKNLNAGDLTLFQAGRDIVFDIRQDASSNKLLGNPDRIRVGGPGLLEILAGRNLDLGNSAGITTRGSTDDARLPAGGAGIVAAAGLGSQATGGLRLPAYAAFIDRYLVAGNAQSGAHPAALTAYMKQLTSQDDLTDAQALAAFRALPDPQKLPFVSQVLYSELRTTGLEHNLTGVPYDRGYDAIQTLFPGSDYAGDINLFFSQIKTEQNGDISLLAPGGSVVVGLTNPPAELAALKIDESVRPNIPAAANLGIMAFGEGAIRAFAKEHFTVNRSRILTLQGGDILLWSSDGNIDAGRGAKTASAAPPPVIQTDANGNVFVNPSGVVSGSGIGQLLTTARTTVGSVDLLAPRGIVDAGDAGIRVAGNLNVAAVQVVGADNIRVGGVATGTPVSDSGVLAGAAAAGSSVAAAATRSVDQMSRDVANNPNAGLSNTRQLMPSLIRVEVLGLGE</sequence>
<dbReference type="Pfam" id="PF12545">
    <property type="entry name" value="DUF3739"/>
    <property type="match status" value="1"/>
</dbReference>
<feature type="domain" description="Filamentous haemagglutinin FhaB/tRNA nuclease CdiA-like TPS" evidence="5">
    <location>
        <begin position="54"/>
        <end position="154"/>
    </location>
</feature>
<feature type="signal peptide" evidence="4">
    <location>
        <begin position="1"/>
        <end position="24"/>
    </location>
</feature>
<evidence type="ECO:0000256" key="3">
    <source>
        <dbReference type="ARBA" id="ARBA00022729"/>
    </source>
</evidence>
<keyword evidence="7" id="KW-1185">Reference proteome</keyword>
<gene>
    <name evidence="6" type="ORF">EBAPG3_004720</name>
</gene>
<dbReference type="KEGG" id="nlc:EBAPG3_004720"/>
<dbReference type="InterPro" id="IPR050909">
    <property type="entry name" value="Bact_Autotransporter_VF"/>
</dbReference>